<protein>
    <submittedName>
        <fullName evidence="1">Uncharacterized protein</fullName>
    </submittedName>
</protein>
<organism evidence="1 2">
    <name type="scientific">Amblyomma americanum</name>
    <name type="common">Lone star tick</name>
    <dbReference type="NCBI Taxonomy" id="6943"/>
    <lineage>
        <taxon>Eukaryota</taxon>
        <taxon>Metazoa</taxon>
        <taxon>Ecdysozoa</taxon>
        <taxon>Arthropoda</taxon>
        <taxon>Chelicerata</taxon>
        <taxon>Arachnida</taxon>
        <taxon>Acari</taxon>
        <taxon>Parasitiformes</taxon>
        <taxon>Ixodida</taxon>
        <taxon>Ixodoidea</taxon>
        <taxon>Ixodidae</taxon>
        <taxon>Amblyomminae</taxon>
        <taxon>Amblyomma</taxon>
    </lineage>
</organism>
<comment type="caution">
    <text evidence="1">The sequence shown here is derived from an EMBL/GenBank/DDBJ whole genome shotgun (WGS) entry which is preliminary data.</text>
</comment>
<evidence type="ECO:0000313" key="2">
    <source>
        <dbReference type="Proteomes" id="UP001321473"/>
    </source>
</evidence>
<dbReference type="EMBL" id="JARKHS020028923">
    <property type="protein sequence ID" value="KAK8763847.1"/>
    <property type="molecule type" value="Genomic_DNA"/>
</dbReference>
<evidence type="ECO:0000313" key="1">
    <source>
        <dbReference type="EMBL" id="KAK8763847.1"/>
    </source>
</evidence>
<keyword evidence="2" id="KW-1185">Reference proteome</keyword>
<dbReference type="AlphaFoldDB" id="A0AAQ4DN07"/>
<accession>A0AAQ4DN07</accession>
<reference evidence="1 2" key="1">
    <citation type="journal article" date="2023" name="Arcadia Sci">
        <title>De novo assembly of a long-read Amblyomma americanum tick genome.</title>
        <authorList>
            <person name="Chou S."/>
            <person name="Poskanzer K.E."/>
            <person name="Rollins M."/>
            <person name="Thuy-Boun P.S."/>
        </authorList>
    </citation>
    <scope>NUCLEOTIDE SEQUENCE [LARGE SCALE GENOMIC DNA]</scope>
    <source>
        <strain evidence="1">F_SG_1</strain>
        <tissue evidence="1">Salivary glands</tissue>
    </source>
</reference>
<dbReference type="Proteomes" id="UP001321473">
    <property type="component" value="Unassembled WGS sequence"/>
</dbReference>
<sequence>MMFEFSGMCLPHIERRAESRRAESRQLPPKCQTIGVQGVGHLGCVCGGEYSPDNTTCRYAWNDSDEDTEEFYGQCFKGICIPSRCQPRNFVSETSHLFKRFGPTKAALCNCGAPRPL</sequence>
<proteinExistence type="predicted"/>
<name>A0AAQ4DN07_AMBAM</name>
<gene>
    <name evidence="1" type="ORF">V5799_033544</name>
</gene>